<dbReference type="RefSeq" id="WP_062594072.1">
    <property type="nucleotide sequence ID" value="NZ_LQZQ01000051.1"/>
</dbReference>
<dbReference type="Pfam" id="PF13858">
    <property type="entry name" value="DUF4199"/>
    <property type="match status" value="1"/>
</dbReference>
<keyword evidence="1" id="KW-1133">Transmembrane helix</keyword>
<organism evidence="2 3">
    <name type="scientific">Roseivirga ehrenbergii (strain DSM 102268 / JCM 13514 / KCTC 12282 / NCIMB 14502 / KMM 6017)</name>
    <dbReference type="NCBI Taxonomy" id="279360"/>
    <lineage>
        <taxon>Bacteria</taxon>
        <taxon>Pseudomonadati</taxon>
        <taxon>Bacteroidota</taxon>
        <taxon>Cytophagia</taxon>
        <taxon>Cytophagales</taxon>
        <taxon>Roseivirgaceae</taxon>
        <taxon>Roseivirga</taxon>
    </lineage>
</organism>
<dbReference type="OrthoDB" id="6384283at2"/>
<dbReference type="EMBL" id="LQZQ01000051">
    <property type="protein sequence ID" value="KYG71378.1"/>
    <property type="molecule type" value="Genomic_DNA"/>
</dbReference>
<dbReference type="Proteomes" id="UP000075583">
    <property type="component" value="Unassembled WGS sequence"/>
</dbReference>
<sequence>MKNIVVRYGVIASLIVVGMPLLSGLIIGFGMDSFAMGEIVGYTSMIAAMTTVYFAMRQYRDQINNGMLSFGLGLKIGSLVSVLAGIAFAIYNVVFVTIIMPDFNEQYFAYAEGLELGTPEFEAKFTAMMESNGFMFSVLGGTILMFATVFLIGFIMSVISTLILQRKQVMTV</sequence>
<feature type="transmembrane region" description="Helical" evidence="1">
    <location>
        <begin position="39"/>
        <end position="56"/>
    </location>
</feature>
<evidence type="ECO:0008006" key="4">
    <source>
        <dbReference type="Google" id="ProtNLM"/>
    </source>
</evidence>
<feature type="transmembrane region" description="Helical" evidence="1">
    <location>
        <begin position="5"/>
        <end position="27"/>
    </location>
</feature>
<feature type="transmembrane region" description="Helical" evidence="1">
    <location>
        <begin position="76"/>
        <end position="100"/>
    </location>
</feature>
<dbReference type="AlphaFoldDB" id="A0A150WY15"/>
<feature type="transmembrane region" description="Helical" evidence="1">
    <location>
        <begin position="134"/>
        <end position="164"/>
    </location>
</feature>
<accession>A0A150WY15</accession>
<comment type="caution">
    <text evidence="2">The sequence shown here is derived from an EMBL/GenBank/DDBJ whole genome shotgun (WGS) entry which is preliminary data.</text>
</comment>
<keyword evidence="1" id="KW-0472">Membrane</keyword>
<protein>
    <recommendedName>
        <fullName evidence="4">DUF4199 domain-containing protein</fullName>
    </recommendedName>
</protein>
<reference evidence="2" key="1">
    <citation type="submission" date="2016-01" db="EMBL/GenBank/DDBJ databases">
        <title>Genome sequencing of Roseivirga ehrenbergii KMM 6017.</title>
        <authorList>
            <person name="Selvaratnam C."/>
            <person name="Thevarajoo S."/>
            <person name="Goh K.M."/>
            <person name="Ee R."/>
            <person name="Chan K.-G."/>
            <person name="Chong C.S."/>
        </authorList>
    </citation>
    <scope>NUCLEOTIDE SEQUENCE [LARGE SCALE GENOMIC DNA]</scope>
    <source>
        <strain evidence="2">KMM 6017</strain>
    </source>
</reference>
<dbReference type="STRING" id="279360.MB14_11435"/>
<name>A0A150WY15_ROSEK</name>
<keyword evidence="1" id="KW-0812">Transmembrane</keyword>
<gene>
    <name evidence="2" type="ORF">MB14_11435</name>
</gene>
<evidence type="ECO:0000313" key="2">
    <source>
        <dbReference type="EMBL" id="KYG71378.1"/>
    </source>
</evidence>
<evidence type="ECO:0000256" key="1">
    <source>
        <dbReference type="SAM" id="Phobius"/>
    </source>
</evidence>
<dbReference type="InterPro" id="IPR025250">
    <property type="entry name" value="DUF4199"/>
</dbReference>
<keyword evidence="3" id="KW-1185">Reference proteome</keyword>
<proteinExistence type="predicted"/>
<evidence type="ECO:0000313" key="3">
    <source>
        <dbReference type="Proteomes" id="UP000075583"/>
    </source>
</evidence>